<keyword evidence="1" id="KW-1015">Disulfide bond</keyword>
<gene>
    <name evidence="4" type="ORF">CHLNCDRAFT_24776</name>
</gene>
<dbReference type="AlphaFoldDB" id="E1ZIB3"/>
<proteinExistence type="predicted"/>
<keyword evidence="2" id="KW-0676">Redox-active center</keyword>
<dbReference type="OrthoDB" id="418495at2759"/>
<dbReference type="STRING" id="554065.E1ZIB3"/>
<dbReference type="Gene3D" id="3.40.30.10">
    <property type="entry name" value="Glutaredoxin"/>
    <property type="match status" value="1"/>
</dbReference>
<dbReference type="PANTHER" id="PTHR45694:SF18">
    <property type="entry name" value="GLUTAREDOXIN-1-RELATED"/>
    <property type="match status" value="1"/>
</dbReference>
<reference evidence="4 5" key="1">
    <citation type="journal article" date="2010" name="Plant Cell">
        <title>The Chlorella variabilis NC64A genome reveals adaptation to photosymbiosis, coevolution with viruses, and cryptic sex.</title>
        <authorList>
            <person name="Blanc G."/>
            <person name="Duncan G."/>
            <person name="Agarkova I."/>
            <person name="Borodovsky M."/>
            <person name="Gurnon J."/>
            <person name="Kuo A."/>
            <person name="Lindquist E."/>
            <person name="Lucas S."/>
            <person name="Pangilinan J."/>
            <person name="Polle J."/>
            <person name="Salamov A."/>
            <person name="Terry A."/>
            <person name="Yamada T."/>
            <person name="Dunigan D.D."/>
            <person name="Grigoriev I.V."/>
            <person name="Claverie J.M."/>
            <person name="Van Etten J.L."/>
        </authorList>
    </citation>
    <scope>NUCLEOTIDE SEQUENCE [LARGE SCALE GENOMIC DNA]</scope>
    <source>
        <strain evidence="4 5">NC64A</strain>
    </source>
</reference>
<name>E1ZIB3_CHLVA</name>
<dbReference type="SUPFAM" id="SSF52833">
    <property type="entry name" value="Thioredoxin-like"/>
    <property type="match status" value="1"/>
</dbReference>
<dbReference type="GO" id="GO:0034599">
    <property type="term" value="P:cellular response to oxidative stress"/>
    <property type="evidence" value="ECO:0007669"/>
    <property type="project" value="TreeGrafter"/>
</dbReference>
<dbReference type="Proteomes" id="UP000008141">
    <property type="component" value="Unassembled WGS sequence"/>
</dbReference>
<dbReference type="InterPro" id="IPR002109">
    <property type="entry name" value="Glutaredoxin"/>
</dbReference>
<evidence type="ECO:0000313" key="4">
    <source>
        <dbReference type="EMBL" id="EFN54126.1"/>
    </source>
</evidence>
<dbReference type="InterPro" id="IPR036249">
    <property type="entry name" value="Thioredoxin-like_sf"/>
</dbReference>
<evidence type="ECO:0000256" key="2">
    <source>
        <dbReference type="ARBA" id="ARBA00023284"/>
    </source>
</evidence>
<dbReference type="EMBL" id="GL433848">
    <property type="protein sequence ID" value="EFN54126.1"/>
    <property type="molecule type" value="Genomic_DNA"/>
</dbReference>
<dbReference type="GO" id="GO:0005737">
    <property type="term" value="C:cytoplasm"/>
    <property type="evidence" value="ECO:0007669"/>
    <property type="project" value="TreeGrafter"/>
</dbReference>
<protein>
    <recommendedName>
        <fullName evidence="3">Glutaredoxin domain-containing protein</fullName>
    </recommendedName>
</protein>
<organism evidence="5">
    <name type="scientific">Chlorella variabilis</name>
    <name type="common">Green alga</name>
    <dbReference type="NCBI Taxonomy" id="554065"/>
    <lineage>
        <taxon>Eukaryota</taxon>
        <taxon>Viridiplantae</taxon>
        <taxon>Chlorophyta</taxon>
        <taxon>core chlorophytes</taxon>
        <taxon>Trebouxiophyceae</taxon>
        <taxon>Chlorellales</taxon>
        <taxon>Chlorellaceae</taxon>
        <taxon>Chlorella clade</taxon>
        <taxon>Chlorella</taxon>
    </lineage>
</organism>
<dbReference type="GeneID" id="17353589"/>
<dbReference type="PROSITE" id="PS00195">
    <property type="entry name" value="GLUTAREDOXIN_1"/>
    <property type="match status" value="1"/>
</dbReference>
<accession>E1ZIB3</accession>
<evidence type="ECO:0000313" key="5">
    <source>
        <dbReference type="Proteomes" id="UP000008141"/>
    </source>
</evidence>
<evidence type="ECO:0000259" key="3">
    <source>
        <dbReference type="Pfam" id="PF00462"/>
    </source>
</evidence>
<dbReference type="PROSITE" id="PS51354">
    <property type="entry name" value="GLUTAREDOXIN_2"/>
    <property type="match status" value="1"/>
</dbReference>
<dbReference type="PANTHER" id="PTHR45694">
    <property type="entry name" value="GLUTAREDOXIN 2"/>
    <property type="match status" value="1"/>
</dbReference>
<dbReference type="GO" id="GO:0015038">
    <property type="term" value="F:glutathione disulfide oxidoreductase activity"/>
    <property type="evidence" value="ECO:0007669"/>
    <property type="project" value="TreeGrafter"/>
</dbReference>
<dbReference type="PRINTS" id="PR00160">
    <property type="entry name" value="GLUTAREDOXIN"/>
</dbReference>
<evidence type="ECO:0000256" key="1">
    <source>
        <dbReference type="ARBA" id="ARBA00023157"/>
    </source>
</evidence>
<keyword evidence="5" id="KW-1185">Reference proteome</keyword>
<dbReference type="eggNOG" id="KOG1752">
    <property type="taxonomic scope" value="Eukaryota"/>
</dbReference>
<dbReference type="RefSeq" id="XP_005846228.1">
    <property type="nucleotide sequence ID" value="XM_005846166.1"/>
</dbReference>
<dbReference type="InterPro" id="IPR011767">
    <property type="entry name" value="GLR_AS"/>
</dbReference>
<sequence>MAARRHSPRPPPLLAVLACVPGAEGGTARVAETLKGLPIALFGRSTCPYCIEAQSTLESAAAGLANSPVSVVWYDKLPQGGAAWDALKAETGQKTVPYVFVNGEFLGGCDDIKRLEVRG</sequence>
<feature type="domain" description="Glutaredoxin" evidence="3">
    <location>
        <begin position="39"/>
        <end position="105"/>
    </location>
</feature>
<dbReference type="Pfam" id="PF00462">
    <property type="entry name" value="Glutaredoxin"/>
    <property type="match status" value="1"/>
</dbReference>
<dbReference type="KEGG" id="cvr:CHLNCDRAFT_24776"/>
<dbReference type="InterPro" id="IPR014025">
    <property type="entry name" value="Glutaredoxin_subgr"/>
</dbReference>
<dbReference type="InParanoid" id="E1ZIB3"/>